<feature type="compositionally biased region" description="Basic residues" evidence="8">
    <location>
        <begin position="424"/>
        <end position="449"/>
    </location>
</feature>
<dbReference type="PANTHER" id="PTHR16196:SF0">
    <property type="entry name" value="PRE-MRNA-SPLICING FACTOR CWC25 HOMOLOG"/>
    <property type="match status" value="1"/>
</dbReference>
<keyword evidence="5" id="KW-0175">Coiled coil</keyword>
<evidence type="ECO:0000256" key="8">
    <source>
        <dbReference type="SAM" id="MobiDB-lite"/>
    </source>
</evidence>
<feature type="compositionally biased region" description="Basic and acidic residues" evidence="8">
    <location>
        <begin position="290"/>
        <end position="310"/>
    </location>
</feature>
<sequence>MGGGDLNLKKSWHPHTMKNQERVWKAEQAKQEEQRKLDDLRKEINEERDREELRRLGENSGVLSSNNGGEAKLEWMYKNNTELINREEYLLGRKIDKSFEQLEAEERRQEQSTLGLKQSINHVEHECVPFSIREYRNLQSTEQVDMQRKTMEDPLMLIKQREMESRRKLLENPVKLKEIHRILKTEREAAAKREKKPKKSKKSKKKKHKRSSSDDDSDSDDDLDKKLARQMKKLKGEGTNEDFKLDKLLDAKYRTLTKQLDMATKQKKHKNKKKSKKRSDSSSESESEEETSKSKEQRSRRARSESSGKERGKRRERRERSNSSGKERVKNSKEQRERRESSRSGRRDRSRSVDQRGRRDRSRSIEERSSRRERERGNDRRQPEQSYNRRSPRREQRQRSRSPRREEQKRQRSRSPKREQQTRQRSKSPRQQRQKSRSPRRDTRRRSRSPRRDQQTTQRRNSRERQRRSPTPEKRRAPSPAPVATRQPAKTKPKLSDSEREARLREMMDNATWREADRTKVVQKHREEYAREEAQHQSRDFDQQFINKEVKKAIDNQTSIGNRIRSNLNNIQRNSSAMDANFARK</sequence>
<dbReference type="GeneID" id="117564373"/>
<feature type="region of interest" description="Disordered" evidence="8">
    <location>
        <begin position="257"/>
        <end position="501"/>
    </location>
</feature>
<evidence type="ECO:0000256" key="3">
    <source>
        <dbReference type="ARBA" id="ARBA00022664"/>
    </source>
</evidence>
<dbReference type="InterPro" id="IPR019339">
    <property type="entry name" value="CIR_N_dom"/>
</dbReference>
<comment type="subcellular location">
    <subcellularLocation>
        <location evidence="1">Nucleus</location>
    </subcellularLocation>
</comment>
<keyword evidence="6" id="KW-0508">mRNA splicing</keyword>
<dbReference type="AlphaFoldDB" id="A0A6P8W5S2"/>
<dbReference type="OrthoDB" id="21123at2759"/>
<evidence type="ECO:0000313" key="9">
    <source>
        <dbReference type="Proteomes" id="UP000515160"/>
    </source>
</evidence>
<evidence type="ECO:0000256" key="2">
    <source>
        <dbReference type="ARBA" id="ARBA00006695"/>
    </source>
</evidence>
<evidence type="ECO:0000256" key="7">
    <source>
        <dbReference type="ARBA" id="ARBA00023242"/>
    </source>
</evidence>
<evidence type="ECO:0000256" key="1">
    <source>
        <dbReference type="ARBA" id="ARBA00004123"/>
    </source>
</evidence>
<name>A0A6P8W5S2_DROAB</name>
<dbReference type="InterPro" id="IPR022209">
    <property type="entry name" value="CWC25"/>
</dbReference>
<feature type="compositionally biased region" description="Basic and acidic residues" evidence="8">
    <location>
        <begin position="318"/>
        <end position="383"/>
    </location>
</feature>
<keyword evidence="3" id="KW-0507">mRNA processing</keyword>
<accession>A0A6P8W5S2</accession>
<feature type="region of interest" description="Disordered" evidence="8">
    <location>
        <begin position="186"/>
        <end position="223"/>
    </location>
</feature>
<evidence type="ECO:0000256" key="4">
    <source>
        <dbReference type="ARBA" id="ARBA00022728"/>
    </source>
</evidence>
<dbReference type="GO" id="GO:0000398">
    <property type="term" value="P:mRNA splicing, via spliceosome"/>
    <property type="evidence" value="ECO:0007669"/>
    <property type="project" value="TreeGrafter"/>
</dbReference>
<feature type="region of interest" description="Disordered" evidence="8">
    <location>
        <begin position="1"/>
        <end position="68"/>
    </location>
</feature>
<dbReference type="RefSeq" id="XP_034098980.1">
    <property type="nucleotide sequence ID" value="XM_034243089.2"/>
</dbReference>
<keyword evidence="7" id="KW-0539">Nucleus</keyword>
<reference evidence="10" key="1">
    <citation type="submission" date="2025-08" db="UniProtKB">
        <authorList>
            <consortium name="RefSeq"/>
        </authorList>
    </citation>
    <scope>IDENTIFICATION</scope>
    <source>
        <strain evidence="10">15112-1751.03</strain>
        <tissue evidence="10">Whole Adult</tissue>
    </source>
</reference>
<feature type="compositionally biased region" description="Basic residues" evidence="8">
    <location>
        <begin position="193"/>
        <end position="210"/>
    </location>
</feature>
<proteinExistence type="inferred from homology"/>
<dbReference type="Pfam" id="PF12542">
    <property type="entry name" value="CWC25"/>
    <property type="match status" value="1"/>
</dbReference>
<comment type="similarity">
    <text evidence="2">Belongs to the CWC25 family.</text>
</comment>
<evidence type="ECO:0000256" key="5">
    <source>
        <dbReference type="ARBA" id="ARBA00023054"/>
    </source>
</evidence>
<feature type="compositionally biased region" description="Basic and acidic residues" evidence="8">
    <location>
        <begin position="393"/>
        <end position="422"/>
    </location>
</feature>
<feature type="compositionally biased region" description="Basic residues" evidence="8">
    <location>
        <begin position="265"/>
        <end position="277"/>
    </location>
</feature>
<dbReference type="InterPro" id="IPR051376">
    <property type="entry name" value="CWC25_splicing_factor"/>
</dbReference>
<gene>
    <name evidence="10" type="primary">LOC117564373</name>
</gene>
<dbReference type="CTD" id="54883"/>
<evidence type="ECO:0000256" key="6">
    <source>
        <dbReference type="ARBA" id="ARBA00023187"/>
    </source>
</evidence>
<protein>
    <submittedName>
        <fullName evidence="10">Pre-mRNA-splicing factor CWC25 homolog</fullName>
    </submittedName>
</protein>
<dbReference type="PANTHER" id="PTHR16196">
    <property type="entry name" value="CELL CYCLE CONTROL PROTEIN CWF25"/>
    <property type="match status" value="1"/>
</dbReference>
<dbReference type="GO" id="GO:0005684">
    <property type="term" value="C:U2-type spliceosomal complex"/>
    <property type="evidence" value="ECO:0007669"/>
    <property type="project" value="TreeGrafter"/>
</dbReference>
<keyword evidence="4" id="KW-0747">Spliceosome</keyword>
<evidence type="ECO:0000313" key="10">
    <source>
        <dbReference type="RefSeq" id="XP_034098980.1"/>
    </source>
</evidence>
<keyword evidence="9" id="KW-1185">Reference proteome</keyword>
<dbReference type="SMART" id="SM01083">
    <property type="entry name" value="Cir_N"/>
    <property type="match status" value="1"/>
</dbReference>
<dbReference type="Proteomes" id="UP000515160">
    <property type="component" value="Chromosome 2L"/>
</dbReference>
<organism evidence="9 10">
    <name type="scientific">Drosophila albomicans</name>
    <name type="common">Fruit fly</name>
    <dbReference type="NCBI Taxonomy" id="7291"/>
    <lineage>
        <taxon>Eukaryota</taxon>
        <taxon>Metazoa</taxon>
        <taxon>Ecdysozoa</taxon>
        <taxon>Arthropoda</taxon>
        <taxon>Hexapoda</taxon>
        <taxon>Insecta</taxon>
        <taxon>Pterygota</taxon>
        <taxon>Neoptera</taxon>
        <taxon>Endopterygota</taxon>
        <taxon>Diptera</taxon>
        <taxon>Brachycera</taxon>
        <taxon>Muscomorpha</taxon>
        <taxon>Ephydroidea</taxon>
        <taxon>Drosophilidae</taxon>
        <taxon>Drosophila</taxon>
    </lineage>
</organism>
<feature type="compositionally biased region" description="Basic and acidic residues" evidence="8">
    <location>
        <begin position="18"/>
        <end position="57"/>
    </location>
</feature>
<dbReference type="Pfam" id="PF10197">
    <property type="entry name" value="Cir_N"/>
    <property type="match status" value="1"/>
</dbReference>